<dbReference type="AlphaFoldDB" id="Q0S290"/>
<dbReference type="KEGG" id="rha:RHA1_ro06573"/>
<accession>Q0S290</accession>
<dbReference type="HOGENOM" id="CLU_2438801_0_0_11"/>
<organism evidence="3 4">
    <name type="scientific">Rhodococcus jostii (strain RHA1)</name>
    <dbReference type="NCBI Taxonomy" id="101510"/>
    <lineage>
        <taxon>Bacteria</taxon>
        <taxon>Bacillati</taxon>
        <taxon>Actinomycetota</taxon>
        <taxon>Actinomycetes</taxon>
        <taxon>Mycobacteriales</taxon>
        <taxon>Nocardiaceae</taxon>
        <taxon>Rhodococcus</taxon>
    </lineage>
</organism>
<reference evidence="4" key="1">
    <citation type="journal article" date="2006" name="Proc. Natl. Acad. Sci. U.S.A.">
        <title>The complete genome of Rhodococcus sp. RHA1 provides insights into a catabolic powerhouse.</title>
        <authorList>
            <person name="McLeod M.P."/>
            <person name="Warren R.L."/>
            <person name="Hsiao W.W.L."/>
            <person name="Araki N."/>
            <person name="Myhre M."/>
            <person name="Fernandes C."/>
            <person name="Miyazawa D."/>
            <person name="Wong W."/>
            <person name="Lillquist A.L."/>
            <person name="Wang D."/>
            <person name="Dosanjh M."/>
            <person name="Hara H."/>
            <person name="Petrescu A."/>
            <person name="Morin R.D."/>
            <person name="Yang G."/>
            <person name="Stott J.M."/>
            <person name="Schein J.E."/>
            <person name="Shin H."/>
            <person name="Smailus D."/>
            <person name="Siddiqui A.S."/>
            <person name="Marra M.A."/>
            <person name="Jones S.J.M."/>
            <person name="Holt R."/>
            <person name="Brinkman F.S.L."/>
            <person name="Miyauchi K."/>
            <person name="Fukuda M."/>
            <person name="Davies J.E."/>
            <person name="Mohn W.W."/>
            <person name="Eltis L.D."/>
        </authorList>
    </citation>
    <scope>NUCLEOTIDE SEQUENCE [LARGE SCALE GENOMIC DNA]</scope>
    <source>
        <strain evidence="4">RHA1</strain>
    </source>
</reference>
<gene>
    <name evidence="3" type="ordered locus">RHA1_ro06573</name>
</gene>
<evidence type="ECO:0000313" key="4">
    <source>
        <dbReference type="Proteomes" id="UP000008710"/>
    </source>
</evidence>
<feature type="signal peptide" evidence="2">
    <location>
        <begin position="1"/>
        <end position="20"/>
    </location>
</feature>
<dbReference type="EMBL" id="CP000431">
    <property type="protein sequence ID" value="ABG98346.1"/>
    <property type="molecule type" value="Genomic_DNA"/>
</dbReference>
<keyword evidence="2" id="KW-0732">Signal</keyword>
<proteinExistence type="predicted"/>
<feature type="chain" id="PRO_5004176548" evidence="2">
    <location>
        <begin position="21"/>
        <end position="90"/>
    </location>
</feature>
<evidence type="ECO:0000256" key="1">
    <source>
        <dbReference type="SAM" id="MobiDB-lite"/>
    </source>
</evidence>
<evidence type="ECO:0000256" key="2">
    <source>
        <dbReference type="SAM" id="SignalP"/>
    </source>
</evidence>
<feature type="region of interest" description="Disordered" evidence="1">
    <location>
        <begin position="64"/>
        <end position="90"/>
    </location>
</feature>
<name>Q0S290_RHOJR</name>
<protein>
    <submittedName>
        <fullName evidence="3">Uncharacterized protein</fullName>
    </submittedName>
</protein>
<dbReference type="Proteomes" id="UP000008710">
    <property type="component" value="Chromosome"/>
</dbReference>
<evidence type="ECO:0000313" key="3">
    <source>
        <dbReference type="EMBL" id="ABG98346.1"/>
    </source>
</evidence>
<sequence>MKLRTSGAMLAAACPRATTAAPGCRARRGVPPVTSTTSTAVATRVRDVRLHGVLRSAAFEPEMRAYSSSTSSNGAGRSLLMVATVDSGGR</sequence>